<feature type="compositionally biased region" description="Polar residues" evidence="1">
    <location>
        <begin position="32"/>
        <end position="42"/>
    </location>
</feature>
<feature type="compositionally biased region" description="Pro residues" evidence="1">
    <location>
        <begin position="18"/>
        <end position="31"/>
    </location>
</feature>
<sequence>MFNSPVTPLVTVTLSPPVTTPAPAATPPPNQASPRTRATPPTQHRRPQPALPGGSRLKRPPETTQSSSAQSQLGNSSLQTPSRPRASAPDAQRRTQHPRSPALAHIPTANDTGIDTNDTPASPRLVWPFAESQGAFDWKSTAAIITDLARYWAKAPAFFGLGCQETPLSSFVSSSPITKPV</sequence>
<dbReference type="Proteomes" id="UP000292702">
    <property type="component" value="Unassembled WGS sequence"/>
</dbReference>
<proteinExistence type="predicted"/>
<organism evidence="2 3">
    <name type="scientific">Steccherinum ochraceum</name>
    <dbReference type="NCBI Taxonomy" id="92696"/>
    <lineage>
        <taxon>Eukaryota</taxon>
        <taxon>Fungi</taxon>
        <taxon>Dikarya</taxon>
        <taxon>Basidiomycota</taxon>
        <taxon>Agaricomycotina</taxon>
        <taxon>Agaricomycetes</taxon>
        <taxon>Polyporales</taxon>
        <taxon>Steccherinaceae</taxon>
        <taxon>Steccherinum</taxon>
    </lineage>
</organism>
<feature type="region of interest" description="Disordered" evidence="1">
    <location>
        <begin position="1"/>
        <end position="119"/>
    </location>
</feature>
<accession>A0A4R0S2U5</accession>
<name>A0A4R0S2U5_9APHY</name>
<evidence type="ECO:0000256" key="1">
    <source>
        <dbReference type="SAM" id="MobiDB-lite"/>
    </source>
</evidence>
<feature type="compositionally biased region" description="Low complexity" evidence="1">
    <location>
        <begin position="65"/>
        <end position="79"/>
    </location>
</feature>
<dbReference type="EMBL" id="RWJN01000001">
    <property type="protein sequence ID" value="TCD71988.1"/>
    <property type="molecule type" value="Genomic_DNA"/>
</dbReference>
<keyword evidence="3" id="KW-1185">Reference proteome</keyword>
<dbReference type="AlphaFoldDB" id="A0A4R0S2U5"/>
<evidence type="ECO:0000313" key="2">
    <source>
        <dbReference type="EMBL" id="TCD71988.1"/>
    </source>
</evidence>
<protein>
    <submittedName>
        <fullName evidence="2">Uncharacterized protein</fullName>
    </submittedName>
</protein>
<gene>
    <name evidence="2" type="ORF">EIP91_000120</name>
</gene>
<evidence type="ECO:0000313" key="3">
    <source>
        <dbReference type="Proteomes" id="UP000292702"/>
    </source>
</evidence>
<reference evidence="2 3" key="1">
    <citation type="submission" date="2018-11" db="EMBL/GenBank/DDBJ databases">
        <title>Genome assembly of Steccherinum ochraceum LE-BIN_3174, the white-rot fungus of the Steccherinaceae family (The Residual Polyporoid clade, Polyporales, Basidiomycota).</title>
        <authorList>
            <person name="Fedorova T.V."/>
            <person name="Glazunova O.A."/>
            <person name="Landesman E.O."/>
            <person name="Moiseenko K.V."/>
            <person name="Psurtseva N.V."/>
            <person name="Savinova O.S."/>
            <person name="Shakhova N.V."/>
            <person name="Tyazhelova T.V."/>
            <person name="Vasina D.V."/>
        </authorList>
    </citation>
    <scope>NUCLEOTIDE SEQUENCE [LARGE SCALE GENOMIC DNA]</scope>
    <source>
        <strain evidence="2 3">LE-BIN_3174</strain>
    </source>
</reference>
<comment type="caution">
    <text evidence="2">The sequence shown here is derived from an EMBL/GenBank/DDBJ whole genome shotgun (WGS) entry which is preliminary data.</text>
</comment>
<feature type="compositionally biased region" description="Polar residues" evidence="1">
    <location>
        <begin position="109"/>
        <end position="119"/>
    </location>
</feature>
<feature type="compositionally biased region" description="Low complexity" evidence="1">
    <location>
        <begin position="1"/>
        <end position="17"/>
    </location>
</feature>